<comment type="caution">
    <text evidence="2">The sequence shown here is derived from an EMBL/GenBank/DDBJ whole genome shotgun (WGS) entry which is preliminary data.</text>
</comment>
<organism evidence="2 3">
    <name type="scientific">Solea senegalensis</name>
    <name type="common">Senegalese sole</name>
    <dbReference type="NCBI Taxonomy" id="28829"/>
    <lineage>
        <taxon>Eukaryota</taxon>
        <taxon>Metazoa</taxon>
        <taxon>Chordata</taxon>
        <taxon>Craniata</taxon>
        <taxon>Vertebrata</taxon>
        <taxon>Euteleostomi</taxon>
        <taxon>Actinopterygii</taxon>
        <taxon>Neopterygii</taxon>
        <taxon>Teleostei</taxon>
        <taxon>Neoteleostei</taxon>
        <taxon>Acanthomorphata</taxon>
        <taxon>Carangaria</taxon>
        <taxon>Pleuronectiformes</taxon>
        <taxon>Pleuronectoidei</taxon>
        <taxon>Soleidae</taxon>
        <taxon>Solea</taxon>
    </lineage>
</organism>
<keyword evidence="1" id="KW-1133">Transmembrane helix</keyword>
<dbReference type="AlphaFoldDB" id="A0AAV6Q800"/>
<dbReference type="EMBL" id="JAGKHQ010000019">
    <property type="protein sequence ID" value="KAG7483331.1"/>
    <property type="molecule type" value="Genomic_DNA"/>
</dbReference>
<sequence length="119" mass="12658">MCPGDKGLYASSALSDCFLTKWSLVDNEHLSDTHRDRALEPGTQTDFTYQSKDVGEATAAAAAAAAVVLLVVLVVVVVESGPSECVNSFQRSICFALLPLLFIIRADTGVEEGDLSHTL</sequence>
<protein>
    <submittedName>
        <fullName evidence="2">Uncharacterized protein</fullName>
    </submittedName>
</protein>
<name>A0AAV6Q800_SOLSE</name>
<gene>
    <name evidence="2" type="ORF">JOB18_045804</name>
</gene>
<dbReference type="Proteomes" id="UP000693946">
    <property type="component" value="Linkage Group LG7"/>
</dbReference>
<keyword evidence="3" id="KW-1185">Reference proteome</keyword>
<evidence type="ECO:0000313" key="3">
    <source>
        <dbReference type="Proteomes" id="UP000693946"/>
    </source>
</evidence>
<feature type="transmembrane region" description="Helical" evidence="1">
    <location>
        <begin position="57"/>
        <end position="77"/>
    </location>
</feature>
<keyword evidence="1" id="KW-0812">Transmembrane</keyword>
<proteinExistence type="predicted"/>
<evidence type="ECO:0000256" key="1">
    <source>
        <dbReference type="SAM" id="Phobius"/>
    </source>
</evidence>
<keyword evidence="1" id="KW-0472">Membrane</keyword>
<reference evidence="2 3" key="1">
    <citation type="journal article" date="2021" name="Sci. Rep.">
        <title>Chromosome anchoring in Senegalese sole (Solea senegalensis) reveals sex-associated markers and genome rearrangements in flatfish.</title>
        <authorList>
            <person name="Guerrero-Cozar I."/>
            <person name="Gomez-Garrido J."/>
            <person name="Berbel C."/>
            <person name="Martinez-Blanch J.F."/>
            <person name="Alioto T."/>
            <person name="Claros M.G."/>
            <person name="Gagnaire P.A."/>
            <person name="Manchado M."/>
        </authorList>
    </citation>
    <scope>NUCLEOTIDE SEQUENCE [LARGE SCALE GENOMIC DNA]</scope>
    <source>
        <strain evidence="2">Sse05_10M</strain>
    </source>
</reference>
<accession>A0AAV6Q800</accession>
<evidence type="ECO:0000313" key="2">
    <source>
        <dbReference type="EMBL" id="KAG7483331.1"/>
    </source>
</evidence>